<dbReference type="SMART" id="SM00862">
    <property type="entry name" value="Trans_reg_C"/>
    <property type="match status" value="1"/>
</dbReference>
<dbReference type="Gene3D" id="6.10.250.690">
    <property type="match status" value="1"/>
</dbReference>
<dbReference type="InterPro" id="IPR039420">
    <property type="entry name" value="WalR-like"/>
</dbReference>
<evidence type="ECO:0000259" key="9">
    <source>
        <dbReference type="PROSITE" id="PS51755"/>
    </source>
</evidence>
<dbReference type="GO" id="GO:0000156">
    <property type="term" value="F:phosphorelay response regulator activity"/>
    <property type="evidence" value="ECO:0007669"/>
    <property type="project" value="TreeGrafter"/>
</dbReference>
<dbReference type="GO" id="GO:0000976">
    <property type="term" value="F:transcription cis-regulatory region binding"/>
    <property type="evidence" value="ECO:0007669"/>
    <property type="project" value="TreeGrafter"/>
</dbReference>
<keyword evidence="4" id="KW-0804">Transcription</keyword>
<feature type="domain" description="OmpR/PhoB-type" evidence="9">
    <location>
        <begin position="125"/>
        <end position="222"/>
    </location>
</feature>
<dbReference type="InterPro" id="IPR001867">
    <property type="entry name" value="OmpR/PhoB-type_DNA-bd"/>
</dbReference>
<dbReference type="AlphaFoldDB" id="A0A2T0BJU2"/>
<feature type="domain" description="Response regulatory" evidence="8">
    <location>
        <begin position="4"/>
        <end position="117"/>
    </location>
</feature>
<dbReference type="Proteomes" id="UP000239471">
    <property type="component" value="Unassembled WGS sequence"/>
</dbReference>
<proteinExistence type="predicted"/>
<reference evidence="10 11" key="1">
    <citation type="submission" date="2018-03" db="EMBL/GenBank/DDBJ databases">
        <title>Genome sequence of Clostridium vincentii DSM 10228.</title>
        <authorList>
            <person name="Poehlein A."/>
            <person name="Daniel R."/>
        </authorList>
    </citation>
    <scope>NUCLEOTIDE SEQUENCE [LARGE SCALE GENOMIC DNA]</scope>
    <source>
        <strain evidence="10 11">DSM 10228</strain>
    </source>
</reference>
<keyword evidence="3 7" id="KW-0238">DNA-binding</keyword>
<accession>A0A2T0BJU2</accession>
<dbReference type="InterPro" id="IPR011006">
    <property type="entry name" value="CheY-like_superfamily"/>
</dbReference>
<dbReference type="Gene3D" id="1.10.10.10">
    <property type="entry name" value="Winged helix-like DNA-binding domain superfamily/Winged helix DNA-binding domain"/>
    <property type="match status" value="1"/>
</dbReference>
<dbReference type="Pfam" id="PF00486">
    <property type="entry name" value="Trans_reg_C"/>
    <property type="match status" value="1"/>
</dbReference>
<protein>
    <recommendedName>
        <fullName evidence="1">Stage 0 sporulation protein A homolog</fullName>
    </recommendedName>
</protein>
<dbReference type="GO" id="GO:0006355">
    <property type="term" value="P:regulation of DNA-templated transcription"/>
    <property type="evidence" value="ECO:0007669"/>
    <property type="project" value="InterPro"/>
</dbReference>
<evidence type="ECO:0000259" key="8">
    <source>
        <dbReference type="PROSITE" id="PS50110"/>
    </source>
</evidence>
<keyword evidence="6" id="KW-0597">Phosphoprotein</keyword>
<dbReference type="InterPro" id="IPR001789">
    <property type="entry name" value="Sig_transdc_resp-reg_receiver"/>
</dbReference>
<feature type="modified residue" description="4-aspartylphosphate" evidence="6">
    <location>
        <position position="53"/>
    </location>
</feature>
<evidence type="ECO:0000256" key="1">
    <source>
        <dbReference type="ARBA" id="ARBA00018672"/>
    </source>
</evidence>
<feature type="DNA-binding region" description="OmpR/PhoB-type" evidence="7">
    <location>
        <begin position="125"/>
        <end position="222"/>
    </location>
</feature>
<keyword evidence="11" id="KW-1185">Reference proteome</keyword>
<evidence type="ECO:0000313" key="10">
    <source>
        <dbReference type="EMBL" id="PRR84168.1"/>
    </source>
</evidence>
<organism evidence="10 11">
    <name type="scientific">Clostridium vincentii</name>
    <dbReference type="NCBI Taxonomy" id="52704"/>
    <lineage>
        <taxon>Bacteria</taxon>
        <taxon>Bacillati</taxon>
        <taxon>Bacillota</taxon>
        <taxon>Clostridia</taxon>
        <taxon>Eubacteriales</taxon>
        <taxon>Clostridiaceae</taxon>
        <taxon>Clostridium</taxon>
    </lineage>
</organism>
<dbReference type="Pfam" id="PF00072">
    <property type="entry name" value="Response_reg"/>
    <property type="match status" value="1"/>
</dbReference>
<dbReference type="PROSITE" id="PS51755">
    <property type="entry name" value="OMPR_PHOB"/>
    <property type="match status" value="1"/>
</dbReference>
<evidence type="ECO:0000256" key="7">
    <source>
        <dbReference type="PROSITE-ProRule" id="PRU01091"/>
    </source>
</evidence>
<sequence length="222" mass="26205">MRKKLLLIEDDAKLIKYMEEYLSAYDYSVQTIKDFNHVEEEIYKAESDLILLDINLPKFDGFYFLKVIRKKLNTPIIIVSSRSEEGEQIRGIDLGADDYITKPFSMGILLSKINAVLRRTNSFNENIIEVKNIKLFCESMEIRVDNESIPLSKNEYKLLKIFFINYEKVVKREELLEVLWDEDEFVDDNTLTVNITRLKKKLKDKEIQLTIETKRGMGYVLR</sequence>
<evidence type="ECO:0000256" key="5">
    <source>
        <dbReference type="ARBA" id="ARBA00024867"/>
    </source>
</evidence>
<dbReference type="PANTHER" id="PTHR48111:SF43">
    <property type="entry name" value="STAGE 0 SPORULATION PROTEIN A HOMOLOG"/>
    <property type="match status" value="1"/>
</dbReference>
<dbReference type="Gene3D" id="3.40.50.2300">
    <property type="match status" value="1"/>
</dbReference>
<dbReference type="RefSeq" id="WP_106058503.1">
    <property type="nucleotide sequence ID" value="NZ_PVXQ01000003.1"/>
</dbReference>
<gene>
    <name evidence="10" type="primary">graR_1</name>
    <name evidence="10" type="ORF">CLVI_04660</name>
</gene>
<dbReference type="InterPro" id="IPR036388">
    <property type="entry name" value="WH-like_DNA-bd_sf"/>
</dbReference>
<evidence type="ECO:0000256" key="3">
    <source>
        <dbReference type="ARBA" id="ARBA00023125"/>
    </source>
</evidence>
<evidence type="ECO:0000313" key="11">
    <source>
        <dbReference type="Proteomes" id="UP000239471"/>
    </source>
</evidence>
<evidence type="ECO:0000256" key="6">
    <source>
        <dbReference type="PROSITE-ProRule" id="PRU00169"/>
    </source>
</evidence>
<dbReference type="EMBL" id="PVXQ01000003">
    <property type="protein sequence ID" value="PRR84168.1"/>
    <property type="molecule type" value="Genomic_DNA"/>
</dbReference>
<dbReference type="PROSITE" id="PS50110">
    <property type="entry name" value="RESPONSE_REGULATORY"/>
    <property type="match status" value="1"/>
</dbReference>
<evidence type="ECO:0000256" key="2">
    <source>
        <dbReference type="ARBA" id="ARBA00023015"/>
    </source>
</evidence>
<dbReference type="PANTHER" id="PTHR48111">
    <property type="entry name" value="REGULATOR OF RPOS"/>
    <property type="match status" value="1"/>
</dbReference>
<keyword evidence="2" id="KW-0805">Transcription regulation</keyword>
<dbReference type="CDD" id="cd00383">
    <property type="entry name" value="trans_reg_C"/>
    <property type="match status" value="1"/>
</dbReference>
<dbReference type="SMART" id="SM00448">
    <property type="entry name" value="REC"/>
    <property type="match status" value="1"/>
</dbReference>
<evidence type="ECO:0000256" key="4">
    <source>
        <dbReference type="ARBA" id="ARBA00023163"/>
    </source>
</evidence>
<dbReference type="SUPFAM" id="SSF52172">
    <property type="entry name" value="CheY-like"/>
    <property type="match status" value="1"/>
</dbReference>
<name>A0A2T0BJU2_9CLOT</name>
<dbReference type="GO" id="GO:0005829">
    <property type="term" value="C:cytosol"/>
    <property type="evidence" value="ECO:0007669"/>
    <property type="project" value="TreeGrafter"/>
</dbReference>
<comment type="caution">
    <text evidence="10">The sequence shown here is derived from an EMBL/GenBank/DDBJ whole genome shotgun (WGS) entry which is preliminary data.</text>
</comment>
<dbReference type="GO" id="GO:0032993">
    <property type="term" value="C:protein-DNA complex"/>
    <property type="evidence" value="ECO:0007669"/>
    <property type="project" value="TreeGrafter"/>
</dbReference>
<comment type="function">
    <text evidence="5">May play the central regulatory role in sporulation. It may be an element of the effector pathway responsible for the activation of sporulation genes in response to nutritional stress. Spo0A may act in concert with spo0H (a sigma factor) to control the expression of some genes that are critical to the sporulation process.</text>
</comment>
<dbReference type="OrthoDB" id="9790442at2"/>